<evidence type="ECO:0000313" key="3">
    <source>
        <dbReference type="Proteomes" id="UP000838756"/>
    </source>
</evidence>
<reference evidence="2" key="1">
    <citation type="submission" date="2022-03" db="EMBL/GenBank/DDBJ databases">
        <authorList>
            <person name="Lindestad O."/>
        </authorList>
    </citation>
    <scope>NUCLEOTIDE SEQUENCE</scope>
</reference>
<proteinExistence type="predicted"/>
<feature type="region of interest" description="Disordered" evidence="1">
    <location>
        <begin position="364"/>
        <end position="387"/>
    </location>
</feature>
<organism evidence="2 3">
    <name type="scientific">Pararge aegeria aegeria</name>
    <dbReference type="NCBI Taxonomy" id="348720"/>
    <lineage>
        <taxon>Eukaryota</taxon>
        <taxon>Metazoa</taxon>
        <taxon>Ecdysozoa</taxon>
        <taxon>Arthropoda</taxon>
        <taxon>Hexapoda</taxon>
        <taxon>Insecta</taxon>
        <taxon>Pterygota</taxon>
        <taxon>Neoptera</taxon>
        <taxon>Endopterygota</taxon>
        <taxon>Lepidoptera</taxon>
        <taxon>Glossata</taxon>
        <taxon>Ditrysia</taxon>
        <taxon>Papilionoidea</taxon>
        <taxon>Nymphalidae</taxon>
        <taxon>Satyrinae</taxon>
        <taxon>Satyrini</taxon>
        <taxon>Parargina</taxon>
        <taxon>Pararge</taxon>
    </lineage>
</organism>
<evidence type="ECO:0000313" key="2">
    <source>
        <dbReference type="EMBL" id="CAH2241848.1"/>
    </source>
</evidence>
<comment type="caution">
    <text evidence="2">The sequence shown here is derived from an EMBL/GenBank/DDBJ whole genome shotgun (WGS) entry which is preliminary data.</text>
</comment>
<gene>
    <name evidence="2" type="primary">jg16237</name>
    <name evidence="2" type="ORF">PAEG_LOCUS18235</name>
</gene>
<feature type="region of interest" description="Disordered" evidence="1">
    <location>
        <begin position="82"/>
        <end position="102"/>
    </location>
</feature>
<dbReference type="OrthoDB" id="2134133at2759"/>
<dbReference type="AlphaFoldDB" id="A0A8S4RW74"/>
<sequence>MSARNYITSARDRNISKLIDYLPQINQQKCGYRPGQELPALSANAGCLMNRNLLFSYNIPSYTADSLERASTPFSDFFSGSETGTPDFNSEESDSSAGSTFLRNTAEASKSLATEWERIERTLYDEDGEKCTRPQILEECRQWRQLHPQLRVIGKAVPIPEKRLSYRQIEHEEVIAMHYSNYEQFSESEDRLSQSSTDVTPQNSPRISLTSDIHEPKLSREKVSFKLHEEMDLPDTFCSLLHITPIQIRSPIYRKKTSQSIVRSDLASSKWMRKRPESSIYERNSAKSFVSLDTRNYLGVDNSKILNARVLTARHRDMARLEPLYTPESQNEVSKLGNGMQHYHIRKVSLPPLLLEEEKRKVTVGSARKFNKSRKPTSKIYSEKAKH</sequence>
<dbReference type="EMBL" id="CAKXAJ010025590">
    <property type="protein sequence ID" value="CAH2241848.1"/>
    <property type="molecule type" value="Genomic_DNA"/>
</dbReference>
<name>A0A8S4RW74_9NEOP</name>
<accession>A0A8S4RW74</accession>
<dbReference type="Proteomes" id="UP000838756">
    <property type="component" value="Unassembled WGS sequence"/>
</dbReference>
<feature type="compositionally biased region" description="Polar residues" evidence="1">
    <location>
        <begin position="193"/>
        <end position="209"/>
    </location>
</feature>
<keyword evidence="3" id="KW-1185">Reference proteome</keyword>
<protein>
    <submittedName>
        <fullName evidence="2">Jg16237 protein</fullName>
    </submittedName>
</protein>
<evidence type="ECO:0000256" key="1">
    <source>
        <dbReference type="SAM" id="MobiDB-lite"/>
    </source>
</evidence>
<feature type="region of interest" description="Disordered" evidence="1">
    <location>
        <begin position="186"/>
        <end position="209"/>
    </location>
</feature>